<comment type="caution">
    <text evidence="2">The sequence shown here is derived from an EMBL/GenBank/DDBJ whole genome shotgun (WGS) entry which is preliminary data.</text>
</comment>
<name>A0A9X3KJI3_9HYPH</name>
<keyword evidence="1" id="KW-0812">Transmembrane</keyword>
<dbReference type="RefSeq" id="WP_209236942.1">
    <property type="nucleotide sequence ID" value="NZ_JAPZLT010000029.1"/>
</dbReference>
<keyword evidence="1" id="KW-0472">Membrane</keyword>
<protein>
    <submittedName>
        <fullName evidence="2">Uncharacterized protein</fullName>
    </submittedName>
</protein>
<proteinExistence type="predicted"/>
<sequence length="96" mass="10118">MDSTPQYIVVCSADGPSSLTPAVSCGALEGVPYSGQIAQGHLLTSEQYQTFLDLSAPFNPAEAGQFFAYGFGVVVGCWVFAYVVGLVLHAVKEFGH</sequence>
<organism evidence="2 3">
    <name type="scientific">Agrobacterium leguminum</name>
    <dbReference type="NCBI Taxonomy" id="2792015"/>
    <lineage>
        <taxon>Bacteria</taxon>
        <taxon>Pseudomonadati</taxon>
        <taxon>Pseudomonadota</taxon>
        <taxon>Alphaproteobacteria</taxon>
        <taxon>Hyphomicrobiales</taxon>
        <taxon>Rhizobiaceae</taxon>
        <taxon>Rhizobium/Agrobacterium group</taxon>
        <taxon>Agrobacterium</taxon>
    </lineage>
</organism>
<dbReference type="EMBL" id="JAPZLT010000029">
    <property type="protein sequence ID" value="MCZ7912943.1"/>
    <property type="molecule type" value="Genomic_DNA"/>
</dbReference>
<feature type="transmembrane region" description="Helical" evidence="1">
    <location>
        <begin position="66"/>
        <end position="91"/>
    </location>
</feature>
<evidence type="ECO:0000313" key="2">
    <source>
        <dbReference type="EMBL" id="MCZ7912943.1"/>
    </source>
</evidence>
<accession>A0A9X3KJI3</accession>
<keyword evidence="3" id="KW-1185">Reference proteome</keyword>
<gene>
    <name evidence="2" type="ORF">O9X94_26845</name>
</gene>
<keyword evidence="1" id="KW-1133">Transmembrane helix</keyword>
<dbReference type="Proteomes" id="UP001151309">
    <property type="component" value="Unassembled WGS sequence"/>
</dbReference>
<reference evidence="2" key="1">
    <citation type="submission" date="2022-12" db="EMBL/GenBank/DDBJ databases">
        <title>Draft genome sequences of 22 rhizogenic Agrobacterium biovar 1 strains, the causative agent of hairy root disease.</title>
        <authorList>
            <person name="Kim N."/>
            <person name="Vargas P."/>
            <person name="Rediers H."/>
        </authorList>
    </citation>
    <scope>NUCLEOTIDE SEQUENCE</scope>
    <source>
        <strain evidence="2">ST07.17.026</strain>
    </source>
</reference>
<evidence type="ECO:0000256" key="1">
    <source>
        <dbReference type="SAM" id="Phobius"/>
    </source>
</evidence>
<dbReference type="AlphaFoldDB" id="A0A9X3KJI3"/>
<evidence type="ECO:0000313" key="3">
    <source>
        <dbReference type="Proteomes" id="UP001151309"/>
    </source>
</evidence>